<evidence type="ECO:0000313" key="1">
    <source>
        <dbReference type="EMBL" id="MFB9072190.1"/>
    </source>
</evidence>
<dbReference type="InterPro" id="IPR016161">
    <property type="entry name" value="Ald_DH/histidinol_DH"/>
</dbReference>
<gene>
    <name evidence="1" type="ORF">ACFFX0_13645</name>
</gene>
<dbReference type="Pfam" id="PF00171">
    <property type="entry name" value="Aldedh"/>
    <property type="match status" value="1"/>
</dbReference>
<dbReference type="InterPro" id="IPR016160">
    <property type="entry name" value="Ald_DH_CS_CYS"/>
</dbReference>
<protein>
    <submittedName>
        <fullName evidence="1">Bifunctional proline dehydrogenase/L-glutamate gamma-semialdehyde dehydrogenase</fullName>
    </submittedName>
</protein>
<dbReference type="InterPro" id="IPR016162">
    <property type="entry name" value="Ald_DH_N"/>
</dbReference>
<organism evidence="1 2">
    <name type="scientific">Citricoccus parietis</name>
    <dbReference type="NCBI Taxonomy" id="592307"/>
    <lineage>
        <taxon>Bacteria</taxon>
        <taxon>Bacillati</taxon>
        <taxon>Actinomycetota</taxon>
        <taxon>Actinomycetes</taxon>
        <taxon>Micrococcales</taxon>
        <taxon>Micrococcaceae</taxon>
        <taxon>Citricoccus</taxon>
    </lineage>
</organism>
<evidence type="ECO:0000313" key="2">
    <source>
        <dbReference type="Proteomes" id="UP001589575"/>
    </source>
</evidence>
<dbReference type="InterPro" id="IPR050485">
    <property type="entry name" value="Proline_metab_enzyme"/>
</dbReference>
<dbReference type="SUPFAM" id="SSF53720">
    <property type="entry name" value="ALDH-like"/>
    <property type="match status" value="1"/>
</dbReference>
<dbReference type="Pfam" id="PF01619">
    <property type="entry name" value="Pro_dh"/>
    <property type="match status" value="1"/>
</dbReference>
<accession>A0ABV5FZW7</accession>
<sequence>MTTHPVDRSAQPANPAIPDPGELSALAPAAVEQVRTWLREARKHPSNFSAKQLAGVLKDPAGLDFTVGFVDRVVRPEDHRIAAEALADLAPQTPGFLPWYMKSAMSLGGRLAPAVAPIAVPAARKVLRELVSHLIVDATDSRLGPAIAKLKTEGIRLNINLLGEAILGQREADRRMDGIRTLIEREDVDYVSVKVSAATAPHSAWAFNEAVEEVTAHLLPLYELAASQGAADGPTGTGPTFINLDMEEYHDLDMTLAVFMRLMDTPALHDLEAGIVLQAYLPDALDAMIRLQEFAARRVAAGGASLKVRVVKGANLPMEQVQASVTGWPAATVPSKQAADTNYKRVLNYALTPEHTRNVRIGVAGHNLFDIALAWLLVQERGLTTQWEDGRRSPDVEFEMLLGMATGQAEAVRQDVGSLLLYTPVVHPHEFDVAISYLIRRLEEGASQENFMSAVFELDTDSALFAREQDRFLASLEDLDTAIPTPARTQNRQLASMARLEAARGPVPEPVDGFANTPDTDPSLAANRDWGRSITANIPGSTLGTETVAAATVTSPDQVQAAVGKAVAAGEAWASLTGAERERVLGAVADSLEAHRADLLEVAAAETGKTLDQGDPEVSEAIDFARYYGRLARGLDEVPGAQFHPSKLVLVIPPWNFPVAIPTGGVLAGLASGAPVVFKPAPQSVRTGAVAYEAIREGLIAGLTALDGVSADEAGALASDVVSFISIDPEQEAELGEGLIAHPDVERVILTGGYETAKLFRSFRPDLPLLAETSGKNAIIVTPSADLDLAAKDVVTSAFGHAGQKCSASSLVILVGSVATSPRFHRQLVDAANSLTVGYSEDPRSQMGPVIEVPGEKLQRGLTELGTGETWALEPRQLDQTGRLWSPGIRAGVRPGSDAHLTEYFGPVLGVMTAETLEDAIELVNAVDYGLTSGIHSLDPDEIGTWLETVNAGNLYVNRGITGAIVRRQPFGGWKRSAVGAGTKAGGPHYLHGLGSWTDAPVHTSPATAVLPGHSDHQGGSAGSVWADADAVSTSPGAASAEAGSVQRLAEAAGLEAEDRAWLAGAAALDEQAWNEGFGVATDISGLMAERNVLRHRPVPVTVRWESGPLVHLLRVIIAGLRAGAPLTVSVAAGLPAGVGHVLAGDPQVEVRVEDTAAFHARAAQLTQLPPSAPSGGDPRIRLVLDWSEPGSDAGSRSRTGAEAGAEAGAVAARAAVLALHEALGGSPDVAVYPNPVVSAGDVELLPFVHEQAISITAHRFGTPDHLTDHLL</sequence>
<dbReference type="InterPro" id="IPR002872">
    <property type="entry name" value="Proline_DH_dom"/>
</dbReference>
<reference evidence="1 2" key="1">
    <citation type="submission" date="2024-09" db="EMBL/GenBank/DDBJ databases">
        <authorList>
            <person name="Sun Q."/>
            <person name="Mori K."/>
        </authorList>
    </citation>
    <scope>NUCLEOTIDE SEQUENCE [LARGE SCALE GENOMIC DNA]</scope>
    <source>
        <strain evidence="1 2">CCM 7609</strain>
    </source>
</reference>
<dbReference type="Gene3D" id="3.40.605.10">
    <property type="entry name" value="Aldehyde Dehydrogenase, Chain A, domain 1"/>
    <property type="match status" value="1"/>
</dbReference>
<dbReference type="Proteomes" id="UP001589575">
    <property type="component" value="Unassembled WGS sequence"/>
</dbReference>
<name>A0ABV5FZW7_9MICC</name>
<dbReference type="PANTHER" id="PTHR42862:SF1">
    <property type="entry name" value="DELTA-1-PYRROLINE-5-CARBOXYLATE DEHYDROGENASE 2, ISOFORM A-RELATED"/>
    <property type="match status" value="1"/>
</dbReference>
<dbReference type="PROSITE" id="PS00070">
    <property type="entry name" value="ALDEHYDE_DEHYDR_CYS"/>
    <property type="match status" value="1"/>
</dbReference>
<dbReference type="InterPro" id="IPR029510">
    <property type="entry name" value="Ald_DH_CS_GLU"/>
</dbReference>
<dbReference type="InterPro" id="IPR025703">
    <property type="entry name" value="Bifunct_PutA"/>
</dbReference>
<dbReference type="InterPro" id="IPR016163">
    <property type="entry name" value="Ald_DH_C"/>
</dbReference>
<proteinExistence type="predicted"/>
<dbReference type="PIRSF" id="PIRSF000197">
    <property type="entry name" value="Bifunct_PutA"/>
    <property type="match status" value="1"/>
</dbReference>
<dbReference type="SUPFAM" id="SSF51730">
    <property type="entry name" value="FAD-linked oxidoreductase"/>
    <property type="match status" value="1"/>
</dbReference>
<dbReference type="PROSITE" id="PS00687">
    <property type="entry name" value="ALDEHYDE_DEHYDR_GLU"/>
    <property type="match status" value="1"/>
</dbReference>
<dbReference type="Gene3D" id="3.40.309.10">
    <property type="entry name" value="Aldehyde Dehydrogenase, Chain A, domain 2"/>
    <property type="match status" value="1"/>
</dbReference>
<comment type="caution">
    <text evidence="1">The sequence shown here is derived from an EMBL/GenBank/DDBJ whole genome shotgun (WGS) entry which is preliminary data.</text>
</comment>
<keyword evidence="2" id="KW-1185">Reference proteome</keyword>
<dbReference type="Gene3D" id="3.20.20.220">
    <property type="match status" value="1"/>
</dbReference>
<dbReference type="InterPro" id="IPR015590">
    <property type="entry name" value="Aldehyde_DH_dom"/>
</dbReference>
<dbReference type="InterPro" id="IPR029041">
    <property type="entry name" value="FAD-linked_oxidoreductase-like"/>
</dbReference>
<dbReference type="PANTHER" id="PTHR42862">
    <property type="entry name" value="DELTA-1-PYRROLINE-5-CARBOXYLATE DEHYDROGENASE 1, ISOFORM A-RELATED"/>
    <property type="match status" value="1"/>
</dbReference>
<dbReference type="EMBL" id="JBHMFI010000001">
    <property type="protein sequence ID" value="MFB9072190.1"/>
    <property type="molecule type" value="Genomic_DNA"/>
</dbReference>